<dbReference type="GO" id="GO:0004057">
    <property type="term" value="F:arginyl-tRNA--protein transferase activity"/>
    <property type="evidence" value="ECO:0007669"/>
    <property type="project" value="InterPro"/>
</dbReference>
<comment type="catalytic activity">
    <reaction evidence="4">
        <text>N-terminal L-aspartyl-[protein] + L-leucyl-tRNA(Leu) = N-terminal L-leucyl-L-aspartyl-[protein] + tRNA(Leu) + H(+)</text>
        <dbReference type="Rhea" id="RHEA:50420"/>
        <dbReference type="Rhea" id="RHEA-COMP:9613"/>
        <dbReference type="Rhea" id="RHEA-COMP:9622"/>
        <dbReference type="Rhea" id="RHEA-COMP:12669"/>
        <dbReference type="Rhea" id="RHEA-COMP:12674"/>
        <dbReference type="ChEBI" id="CHEBI:15378"/>
        <dbReference type="ChEBI" id="CHEBI:64720"/>
        <dbReference type="ChEBI" id="CHEBI:78442"/>
        <dbReference type="ChEBI" id="CHEBI:78494"/>
        <dbReference type="ChEBI" id="CHEBI:133042"/>
        <dbReference type="EC" id="2.3.2.29"/>
    </reaction>
</comment>
<dbReference type="GO" id="GO:0008914">
    <property type="term" value="F:leucyl-tRNA--protein transferase activity"/>
    <property type="evidence" value="ECO:0007669"/>
    <property type="project" value="UniProtKB-UniRule"/>
</dbReference>
<comment type="similarity">
    <text evidence="4">Belongs to the R-transferase family. Bpt subfamily.</text>
</comment>
<evidence type="ECO:0000256" key="3">
    <source>
        <dbReference type="ARBA" id="ARBA00023315"/>
    </source>
</evidence>
<dbReference type="NCBIfam" id="NF002346">
    <property type="entry name" value="PRK01305.2-3"/>
    <property type="match status" value="1"/>
</dbReference>
<dbReference type="HAMAP" id="MF_00689">
    <property type="entry name" value="Bpt"/>
    <property type="match status" value="1"/>
</dbReference>
<keyword evidence="8" id="KW-1185">Reference proteome</keyword>
<evidence type="ECO:0000313" key="7">
    <source>
        <dbReference type="EMBL" id="GBF57230.1"/>
    </source>
</evidence>
<comment type="caution">
    <text evidence="7">The sequence shown here is derived from an EMBL/GenBank/DDBJ whole genome shotgun (WGS) entry which is preliminary data.</text>
</comment>
<evidence type="ECO:0000256" key="4">
    <source>
        <dbReference type="HAMAP-Rule" id="MF_00689"/>
    </source>
</evidence>
<comment type="catalytic activity">
    <reaction evidence="4">
        <text>N-terminal L-glutamyl-[protein] + L-leucyl-tRNA(Leu) = N-terminal L-leucyl-L-glutamyl-[protein] + tRNA(Leu) + H(+)</text>
        <dbReference type="Rhea" id="RHEA:50412"/>
        <dbReference type="Rhea" id="RHEA-COMP:9613"/>
        <dbReference type="Rhea" id="RHEA-COMP:9622"/>
        <dbReference type="Rhea" id="RHEA-COMP:12664"/>
        <dbReference type="Rhea" id="RHEA-COMP:12668"/>
        <dbReference type="ChEBI" id="CHEBI:15378"/>
        <dbReference type="ChEBI" id="CHEBI:64721"/>
        <dbReference type="ChEBI" id="CHEBI:78442"/>
        <dbReference type="ChEBI" id="CHEBI:78494"/>
        <dbReference type="ChEBI" id="CHEBI:133041"/>
        <dbReference type="EC" id="2.3.2.29"/>
    </reaction>
</comment>
<dbReference type="PANTHER" id="PTHR21367:SF1">
    <property type="entry name" value="ARGINYL-TRNA--PROTEIN TRANSFERASE 1"/>
    <property type="match status" value="1"/>
</dbReference>
<evidence type="ECO:0000313" key="8">
    <source>
        <dbReference type="Proteomes" id="UP000245086"/>
    </source>
</evidence>
<dbReference type="RefSeq" id="WP_108984096.1">
    <property type="nucleotide sequence ID" value="NZ_BFBR01000002.1"/>
</dbReference>
<dbReference type="GO" id="GO:0005737">
    <property type="term" value="C:cytoplasm"/>
    <property type="evidence" value="ECO:0007669"/>
    <property type="project" value="UniProtKB-SubCell"/>
</dbReference>
<dbReference type="AlphaFoldDB" id="A0A2P2E848"/>
<comment type="subcellular location">
    <subcellularLocation>
        <location evidence="4">Cytoplasm</location>
    </subcellularLocation>
</comment>
<evidence type="ECO:0000256" key="2">
    <source>
        <dbReference type="ARBA" id="ARBA00022679"/>
    </source>
</evidence>
<dbReference type="InterPro" id="IPR017138">
    <property type="entry name" value="Asp_Glu_LeuTrfase"/>
</dbReference>
<dbReference type="GO" id="GO:0071596">
    <property type="term" value="P:ubiquitin-dependent protein catabolic process via the N-end rule pathway"/>
    <property type="evidence" value="ECO:0007669"/>
    <property type="project" value="InterPro"/>
</dbReference>
<accession>A0A2P2E848</accession>
<dbReference type="PANTHER" id="PTHR21367">
    <property type="entry name" value="ARGININE-TRNA-PROTEIN TRANSFERASE 1"/>
    <property type="match status" value="1"/>
</dbReference>
<dbReference type="NCBIfam" id="NF002342">
    <property type="entry name" value="PRK01305.1-3"/>
    <property type="match status" value="1"/>
</dbReference>
<feature type="domain" description="N-end aminoacyl transferase N-terminal" evidence="5">
    <location>
        <begin position="26"/>
        <end position="96"/>
    </location>
</feature>
<name>A0A2P2E848_9PROT</name>
<keyword evidence="2 4" id="KW-0808">Transferase</keyword>
<feature type="domain" description="N-end rule aminoacyl transferase C-terminal" evidence="6">
    <location>
        <begin position="116"/>
        <end position="240"/>
    </location>
</feature>
<evidence type="ECO:0000256" key="1">
    <source>
        <dbReference type="ARBA" id="ARBA00022490"/>
    </source>
</evidence>
<dbReference type="EC" id="2.3.2.29" evidence="4"/>
<proteinExistence type="inferred from homology"/>
<dbReference type="InterPro" id="IPR007471">
    <property type="entry name" value="N-end_Aminoacyl_Trfase_N"/>
</dbReference>
<organism evidence="7 8">
    <name type="scientific">Candidatus Phycosocius bacilliformis</name>
    <dbReference type="NCBI Taxonomy" id="1445552"/>
    <lineage>
        <taxon>Bacteria</taxon>
        <taxon>Pseudomonadati</taxon>
        <taxon>Pseudomonadota</taxon>
        <taxon>Alphaproteobacteria</taxon>
        <taxon>Caulobacterales</taxon>
        <taxon>Caulobacterales incertae sedis</taxon>
        <taxon>Candidatus Phycosocius</taxon>
    </lineage>
</organism>
<dbReference type="InterPro" id="IPR030700">
    <property type="entry name" value="N-end_Aminoacyl_Trfase"/>
</dbReference>
<dbReference type="Pfam" id="PF04377">
    <property type="entry name" value="ATE_C"/>
    <property type="match status" value="1"/>
</dbReference>
<dbReference type="PIRSF" id="PIRSF037208">
    <property type="entry name" value="ATE_pro_prd"/>
    <property type="match status" value="1"/>
</dbReference>
<keyword evidence="3 4" id="KW-0012">Acyltransferase</keyword>
<dbReference type="InterPro" id="IPR007472">
    <property type="entry name" value="N-end_Aminoacyl_Trfase_C"/>
</dbReference>
<dbReference type="Pfam" id="PF04376">
    <property type="entry name" value="ATE_N"/>
    <property type="match status" value="1"/>
</dbReference>
<comment type="function">
    <text evidence="4">Functions in the N-end rule pathway of protein degradation where it conjugates Leu from its aminoacyl-tRNA to the N-termini of proteins containing an N-terminal aspartate or glutamate.</text>
</comment>
<evidence type="ECO:0000259" key="5">
    <source>
        <dbReference type="Pfam" id="PF04376"/>
    </source>
</evidence>
<dbReference type="NCBIfam" id="NF002343">
    <property type="entry name" value="PRK01305.1-4"/>
    <property type="match status" value="1"/>
</dbReference>
<keyword evidence="1 4" id="KW-0963">Cytoplasm</keyword>
<dbReference type="Proteomes" id="UP000245086">
    <property type="component" value="Unassembled WGS sequence"/>
</dbReference>
<dbReference type="OrthoDB" id="9782022at2"/>
<evidence type="ECO:0000259" key="6">
    <source>
        <dbReference type="Pfam" id="PF04377"/>
    </source>
</evidence>
<dbReference type="InterPro" id="IPR016181">
    <property type="entry name" value="Acyl_CoA_acyltransferase"/>
</dbReference>
<sequence length="255" mass="28613">MSTDPTTPAGRISASRNIRFYLTAAQPCPYLEGRRERKVFAALDGHDAIDLNDSLTHAGFRRSQNIAYRPACDMCAACVSVRVPAQPFVFTRRWRRVLTRNEDLVSNLVPARATYEQFSLLQTYLHDRHFGAGMSDMSVFDFAAMVEETSVRTHMIEYRVGSDDGRLVGCALIDALADGLSMVYAFFDPTEAGRSLGSYMILDHIRQAKTVGYPYVYLGYWVRGSRKMAYKTNFRPIEALGASGWTDLGPHLDAQ</sequence>
<gene>
    <name evidence="7" type="primary">ate</name>
    <name evidence="4" type="synonym">bpt</name>
    <name evidence="7" type="ORF">PbB2_00894</name>
</gene>
<reference evidence="7 8" key="1">
    <citation type="journal article" date="2018" name="Genome Announc.">
        <title>Draft Genome Sequence of "Candidatus Phycosocius bacilliformis," an Alphaproteobacterial Ectosymbiont of the Hydrocarbon-Producing Green Alga Botryococcus braunii.</title>
        <authorList>
            <person name="Tanabe Y."/>
            <person name="Yamaguchi H."/>
            <person name="Watanabe M.M."/>
        </authorList>
    </citation>
    <scope>NUCLEOTIDE SEQUENCE [LARGE SCALE GENOMIC DNA]</scope>
    <source>
        <strain evidence="7 8">BOTRYCO-2</strain>
    </source>
</reference>
<dbReference type="EMBL" id="BFBR01000002">
    <property type="protein sequence ID" value="GBF57230.1"/>
    <property type="molecule type" value="Genomic_DNA"/>
</dbReference>
<protein>
    <recommendedName>
        <fullName evidence="4">Aspartate/glutamate leucyltransferase</fullName>
        <ecNumber evidence="4">2.3.2.29</ecNumber>
    </recommendedName>
</protein>
<dbReference type="SUPFAM" id="SSF55729">
    <property type="entry name" value="Acyl-CoA N-acyltransferases (Nat)"/>
    <property type="match status" value="1"/>
</dbReference>